<reference evidence="3" key="3">
    <citation type="submission" date="2011-05" db="EMBL/GenBank/DDBJ databases">
        <title>Complete sequence of Methylomonas methanica MC09.</title>
        <authorList>
            <consortium name="US DOE Joint Genome Institute"/>
            <person name="Lucas S."/>
            <person name="Han J."/>
            <person name="Lapidus A."/>
            <person name="Cheng J.-F."/>
            <person name="Goodwin L."/>
            <person name="Pitluck S."/>
            <person name="Peters L."/>
            <person name="Mikhailova N."/>
            <person name="Teshima H."/>
            <person name="Han C."/>
            <person name="Tapia R."/>
            <person name="Land M."/>
            <person name="Hauser L."/>
            <person name="Kyrpides N."/>
            <person name="Ivanova N."/>
            <person name="Pagani I."/>
            <person name="Stein L."/>
            <person name="Woyke T."/>
        </authorList>
    </citation>
    <scope>NUCLEOTIDE SEQUENCE [LARGE SCALE GENOMIC DNA]</scope>
    <source>
        <strain evidence="3">MC09</strain>
    </source>
</reference>
<evidence type="ECO:0008006" key="4">
    <source>
        <dbReference type="Google" id="ProtNLM"/>
    </source>
</evidence>
<sequence length="153" mass="17411">MNIRLKRFICCLLLFLASAPALSTPMTKGVATFANDYRLEVEIADTTPLREFGLMHREHLQENQGMLFVYPDQALRGVWMKNTLLALDILFLSEKGSILSMLRNVAPCRQDPCPVYTSIVPAQYMLEVNAGFIDKHQLKIGQEVMLDYQPHNP</sequence>
<dbReference type="PANTHER" id="PTHR37953">
    <property type="entry name" value="UPF0127 PROTEIN MJ1496"/>
    <property type="match status" value="1"/>
</dbReference>
<dbReference type="HOGENOM" id="CLU_097039_0_1_6"/>
<name>G0A271_METMM</name>
<dbReference type="Gene3D" id="2.60.120.1140">
    <property type="entry name" value="Protein of unknown function DUF192"/>
    <property type="match status" value="1"/>
</dbReference>
<proteinExistence type="predicted"/>
<evidence type="ECO:0000256" key="1">
    <source>
        <dbReference type="SAM" id="SignalP"/>
    </source>
</evidence>
<evidence type="ECO:0000313" key="2">
    <source>
        <dbReference type="EMBL" id="AEG02614.1"/>
    </source>
</evidence>
<dbReference type="InterPro" id="IPR003795">
    <property type="entry name" value="DUF192"/>
</dbReference>
<evidence type="ECO:0000313" key="3">
    <source>
        <dbReference type="Proteomes" id="UP000008888"/>
    </source>
</evidence>
<dbReference type="Proteomes" id="UP000008888">
    <property type="component" value="Chromosome"/>
</dbReference>
<keyword evidence="3" id="KW-1185">Reference proteome</keyword>
<reference evidence="2 3" key="1">
    <citation type="journal article" date="2011" name="J. Bacteriol.">
        <title>Complete Genome Sequence of the Aerobic Marine Methanotroph Methylomonas methanica MC09.</title>
        <authorList>
            <person name="Boden R."/>
            <person name="Cunliffe M."/>
            <person name="Scanlan J."/>
            <person name="Moussard H."/>
            <person name="Kits K.D."/>
            <person name="Klotz M.G."/>
            <person name="Jetten M.S."/>
            <person name="Vuilleumier S."/>
            <person name="Han J."/>
            <person name="Peters L."/>
            <person name="Mikhailova N."/>
            <person name="Teshima H."/>
            <person name="Tapia R."/>
            <person name="Kyrpides N."/>
            <person name="Ivanova N."/>
            <person name="Pagani I."/>
            <person name="Cheng J.F."/>
            <person name="Goodwin L."/>
            <person name="Han C."/>
            <person name="Hauser L."/>
            <person name="Land M.L."/>
            <person name="Lapidus A."/>
            <person name="Lucas S."/>
            <person name="Pitluck S."/>
            <person name="Woyke T."/>
            <person name="Stein L."/>
            <person name="Murrell J.C."/>
        </authorList>
    </citation>
    <scope>NUCLEOTIDE SEQUENCE [LARGE SCALE GENOMIC DNA]</scope>
    <source>
        <strain evidence="2 3">MC09</strain>
    </source>
</reference>
<dbReference type="RefSeq" id="WP_013820829.1">
    <property type="nucleotide sequence ID" value="NC_015572.1"/>
</dbReference>
<dbReference type="STRING" id="857087.Metme_4264"/>
<dbReference type="EMBL" id="CP002738">
    <property type="protein sequence ID" value="AEG02614.1"/>
    <property type="molecule type" value="Genomic_DNA"/>
</dbReference>
<reference key="2">
    <citation type="submission" date="2011-05" db="EMBL/GenBank/DDBJ databases">
        <title>Complete genome sequence of the aerobic marine methanotroph Methylomonas methanica MC09.</title>
        <authorList>
            <person name="Boden R."/>
            <person name="Cunliffe M."/>
            <person name="Scanlan J."/>
            <person name="Moussard H."/>
            <person name="Kits K.D."/>
            <person name="Klotz M."/>
            <person name="Jetten M."/>
            <person name="Vuilleumier S."/>
            <person name="Han J."/>
            <person name="Peters L."/>
            <person name="Mikhailova N."/>
            <person name="Teshima H."/>
            <person name="Tapia R."/>
            <person name="Kyrpides N."/>
            <person name="Ivanova N."/>
            <person name="Pagani I."/>
            <person name="Cheng J.-F."/>
            <person name="Goodwin L."/>
            <person name="Han C."/>
            <person name="Hauser L."/>
            <person name="Land M."/>
            <person name="Lapidus A."/>
            <person name="Lucas S."/>
            <person name="Pitluck S."/>
            <person name="Woyke T."/>
            <person name="Stein L.Y."/>
            <person name="Murrell C."/>
        </authorList>
    </citation>
    <scope>NUCLEOTIDE SEQUENCE</scope>
    <source>
        <strain>MC09</strain>
    </source>
</reference>
<dbReference type="KEGG" id="mmt:Metme_4264"/>
<dbReference type="PANTHER" id="PTHR37953:SF1">
    <property type="entry name" value="UPF0127 PROTEIN MJ1496"/>
    <property type="match status" value="1"/>
</dbReference>
<organism evidence="2 3">
    <name type="scientific">Methylomonas methanica (strain DSM 25384 / MC09)</name>
    <dbReference type="NCBI Taxonomy" id="857087"/>
    <lineage>
        <taxon>Bacteria</taxon>
        <taxon>Pseudomonadati</taxon>
        <taxon>Pseudomonadota</taxon>
        <taxon>Gammaproteobacteria</taxon>
        <taxon>Methylococcales</taxon>
        <taxon>Methylococcaceae</taxon>
        <taxon>Methylomonas</taxon>
    </lineage>
</organism>
<dbReference type="AlphaFoldDB" id="G0A271"/>
<dbReference type="Pfam" id="PF02643">
    <property type="entry name" value="DUF192"/>
    <property type="match status" value="1"/>
</dbReference>
<gene>
    <name evidence="2" type="ordered locus">Metme_4264</name>
</gene>
<dbReference type="OrthoDB" id="5526466at2"/>
<accession>G0A271</accession>
<dbReference type="eggNOG" id="COG1430">
    <property type="taxonomic scope" value="Bacteria"/>
</dbReference>
<protein>
    <recommendedName>
        <fullName evidence="4">ACR family protein</fullName>
    </recommendedName>
</protein>
<dbReference type="InterPro" id="IPR038695">
    <property type="entry name" value="Saro_0823-like_sf"/>
</dbReference>
<feature type="chain" id="PRO_5003396374" description="ACR family protein" evidence="1">
    <location>
        <begin position="24"/>
        <end position="153"/>
    </location>
</feature>
<keyword evidence="1" id="KW-0732">Signal</keyword>
<feature type="signal peptide" evidence="1">
    <location>
        <begin position="1"/>
        <end position="23"/>
    </location>
</feature>